<dbReference type="InterPro" id="IPR003599">
    <property type="entry name" value="Ig_sub"/>
</dbReference>
<keyword evidence="2" id="KW-1015">Disulfide bond</keyword>
<feature type="compositionally biased region" description="Polar residues" evidence="4">
    <location>
        <begin position="4060"/>
        <end position="4084"/>
    </location>
</feature>
<organism evidence="7 8">
    <name type="scientific">Knipowitschia caucasica</name>
    <name type="common">Caucasian dwarf goby</name>
    <name type="synonym">Pomatoschistus caucasicus</name>
    <dbReference type="NCBI Taxonomy" id="637954"/>
    <lineage>
        <taxon>Eukaryota</taxon>
        <taxon>Metazoa</taxon>
        <taxon>Chordata</taxon>
        <taxon>Craniata</taxon>
        <taxon>Vertebrata</taxon>
        <taxon>Euteleostomi</taxon>
        <taxon>Actinopterygii</taxon>
        <taxon>Neopterygii</taxon>
        <taxon>Teleostei</taxon>
        <taxon>Neoteleostei</taxon>
        <taxon>Acanthomorphata</taxon>
        <taxon>Gobiaria</taxon>
        <taxon>Gobiiformes</taxon>
        <taxon>Gobioidei</taxon>
        <taxon>Gobiidae</taxon>
        <taxon>Gobiinae</taxon>
        <taxon>Knipowitschia</taxon>
    </lineage>
</organism>
<feature type="domain" description="Ig-like" evidence="6">
    <location>
        <begin position="1995"/>
        <end position="2084"/>
    </location>
</feature>
<feature type="transmembrane region" description="Helical" evidence="5">
    <location>
        <begin position="273"/>
        <end position="292"/>
    </location>
</feature>
<dbReference type="FunFam" id="2.60.40.10:FF:000726">
    <property type="entry name" value="Hemicentin 1"/>
    <property type="match status" value="1"/>
</dbReference>
<dbReference type="GO" id="GO:0030424">
    <property type="term" value="C:axon"/>
    <property type="evidence" value="ECO:0007669"/>
    <property type="project" value="TreeGrafter"/>
</dbReference>
<evidence type="ECO:0000313" key="7">
    <source>
        <dbReference type="EMBL" id="CAL1593995.1"/>
    </source>
</evidence>
<feature type="domain" description="Ig-like" evidence="6">
    <location>
        <begin position="1523"/>
        <end position="1613"/>
    </location>
</feature>
<dbReference type="GO" id="GO:0005886">
    <property type="term" value="C:plasma membrane"/>
    <property type="evidence" value="ECO:0007669"/>
    <property type="project" value="TreeGrafter"/>
</dbReference>
<dbReference type="InterPro" id="IPR007110">
    <property type="entry name" value="Ig-like_dom"/>
</dbReference>
<gene>
    <name evidence="7" type="ORF">KC01_LOCUS22997</name>
</gene>
<feature type="domain" description="Ig-like" evidence="6">
    <location>
        <begin position="1041"/>
        <end position="1130"/>
    </location>
</feature>
<dbReference type="PANTHER" id="PTHR45080">
    <property type="entry name" value="CONTACTIN 5"/>
    <property type="match status" value="1"/>
</dbReference>
<dbReference type="FunFam" id="2.60.40.10:FF:000706">
    <property type="entry name" value="Hemicentin 1"/>
    <property type="match status" value="1"/>
</dbReference>
<dbReference type="SMART" id="SM00406">
    <property type="entry name" value="IGv"/>
    <property type="match status" value="9"/>
</dbReference>
<feature type="domain" description="Ig-like" evidence="6">
    <location>
        <begin position="1423"/>
        <end position="1518"/>
    </location>
</feature>
<dbReference type="Gene3D" id="2.20.100.10">
    <property type="entry name" value="Thrombospondin type-1 (TSP1) repeat"/>
    <property type="match status" value="4"/>
</dbReference>
<dbReference type="GO" id="GO:0008046">
    <property type="term" value="F:axon guidance receptor activity"/>
    <property type="evidence" value="ECO:0007669"/>
    <property type="project" value="TreeGrafter"/>
</dbReference>
<dbReference type="Pfam" id="PF13927">
    <property type="entry name" value="Ig_3"/>
    <property type="match status" value="3"/>
</dbReference>
<dbReference type="Gene3D" id="2.60.40.10">
    <property type="entry name" value="Immunoglobulins"/>
    <property type="match status" value="28"/>
</dbReference>
<evidence type="ECO:0000256" key="5">
    <source>
        <dbReference type="SAM" id="Phobius"/>
    </source>
</evidence>
<dbReference type="InterPro" id="IPR000884">
    <property type="entry name" value="TSP1_rpt"/>
</dbReference>
<name>A0AAV2KYV0_KNICA</name>
<dbReference type="FunFam" id="2.20.100.10:FF:000007">
    <property type="entry name" value="Thrombospondin 1"/>
    <property type="match status" value="3"/>
</dbReference>
<dbReference type="InterPro" id="IPR013783">
    <property type="entry name" value="Ig-like_fold"/>
</dbReference>
<dbReference type="InterPro" id="IPR003598">
    <property type="entry name" value="Ig_sub2"/>
</dbReference>
<feature type="compositionally biased region" description="Low complexity" evidence="4">
    <location>
        <begin position="3975"/>
        <end position="3984"/>
    </location>
</feature>
<dbReference type="FunFam" id="2.60.40.10:FF:000285">
    <property type="entry name" value="Hemicentin 1"/>
    <property type="match status" value="3"/>
</dbReference>
<feature type="compositionally biased region" description="Polar residues" evidence="4">
    <location>
        <begin position="3991"/>
        <end position="4016"/>
    </location>
</feature>
<feature type="compositionally biased region" description="Basic and acidic residues" evidence="4">
    <location>
        <begin position="3908"/>
        <end position="3921"/>
    </location>
</feature>
<evidence type="ECO:0000313" key="8">
    <source>
        <dbReference type="Proteomes" id="UP001497482"/>
    </source>
</evidence>
<feature type="transmembrane region" description="Helical" evidence="5">
    <location>
        <begin position="547"/>
        <end position="574"/>
    </location>
</feature>
<dbReference type="EMBL" id="OZ035824">
    <property type="protein sequence ID" value="CAL1593995.1"/>
    <property type="molecule type" value="Genomic_DNA"/>
</dbReference>
<feature type="domain" description="Ig-like" evidence="6">
    <location>
        <begin position="2089"/>
        <end position="2177"/>
    </location>
</feature>
<feature type="transmembrane region" description="Helical" evidence="5">
    <location>
        <begin position="195"/>
        <end position="222"/>
    </location>
</feature>
<feature type="transmembrane region" description="Helical" evidence="5">
    <location>
        <begin position="133"/>
        <end position="152"/>
    </location>
</feature>
<feature type="domain" description="Ig-like" evidence="6">
    <location>
        <begin position="1135"/>
        <end position="1223"/>
    </location>
</feature>
<accession>A0AAV2KYV0</accession>
<feature type="compositionally biased region" description="Polar residues" evidence="4">
    <location>
        <begin position="3644"/>
        <end position="3654"/>
    </location>
</feature>
<dbReference type="InterPro" id="IPR013098">
    <property type="entry name" value="Ig_I-set"/>
</dbReference>
<feature type="compositionally biased region" description="Polar residues" evidence="4">
    <location>
        <begin position="3872"/>
        <end position="3907"/>
    </location>
</feature>
<dbReference type="GO" id="GO:0043025">
    <property type="term" value="C:neuronal cell body"/>
    <property type="evidence" value="ECO:0007669"/>
    <property type="project" value="TreeGrafter"/>
</dbReference>
<feature type="domain" description="Ig-like" evidence="6">
    <location>
        <begin position="2182"/>
        <end position="2270"/>
    </location>
</feature>
<keyword evidence="5" id="KW-1133">Transmembrane helix</keyword>
<dbReference type="SMART" id="SM00408">
    <property type="entry name" value="IGc2"/>
    <property type="match status" value="28"/>
</dbReference>
<proteinExistence type="predicted"/>
<feature type="domain" description="Ig-like" evidence="6">
    <location>
        <begin position="2368"/>
        <end position="2454"/>
    </location>
</feature>
<feature type="domain" description="Ig-like" evidence="6">
    <location>
        <begin position="1805"/>
        <end position="1894"/>
    </location>
</feature>
<dbReference type="SUPFAM" id="SSF48726">
    <property type="entry name" value="Immunoglobulin"/>
    <property type="match status" value="28"/>
</dbReference>
<feature type="transmembrane region" description="Helical" evidence="5">
    <location>
        <begin position="462"/>
        <end position="483"/>
    </location>
</feature>
<evidence type="ECO:0000256" key="3">
    <source>
        <dbReference type="ARBA" id="ARBA00023319"/>
    </source>
</evidence>
<dbReference type="InterPro" id="IPR013106">
    <property type="entry name" value="Ig_V-set"/>
</dbReference>
<feature type="transmembrane region" description="Helical" evidence="5">
    <location>
        <begin position="298"/>
        <end position="317"/>
    </location>
</feature>
<evidence type="ECO:0000259" key="6">
    <source>
        <dbReference type="PROSITE" id="PS50835"/>
    </source>
</evidence>
<keyword evidence="3" id="KW-0393">Immunoglobulin domain</keyword>
<feature type="transmembrane region" description="Helical" evidence="5">
    <location>
        <begin position="38"/>
        <end position="58"/>
    </location>
</feature>
<dbReference type="FunFam" id="2.60.40.10:FF:000130">
    <property type="entry name" value="Hemicentin 1"/>
    <property type="match status" value="11"/>
</dbReference>
<evidence type="ECO:0000256" key="2">
    <source>
        <dbReference type="ARBA" id="ARBA00023157"/>
    </source>
</evidence>
<feature type="transmembrane region" description="Helical" evidence="5">
    <location>
        <begin position="402"/>
        <end position="423"/>
    </location>
</feature>
<dbReference type="Pfam" id="PF07679">
    <property type="entry name" value="I-set"/>
    <property type="match status" value="25"/>
</dbReference>
<feature type="domain" description="Ig-like" evidence="6">
    <location>
        <begin position="2824"/>
        <end position="2910"/>
    </location>
</feature>
<dbReference type="FunFam" id="2.60.40.10:FF:001131">
    <property type="entry name" value="Hemicentin 1"/>
    <property type="match status" value="1"/>
</dbReference>
<reference evidence="7 8" key="1">
    <citation type="submission" date="2024-04" db="EMBL/GenBank/DDBJ databases">
        <authorList>
            <person name="Waldvogel A.-M."/>
            <person name="Schoenle A."/>
        </authorList>
    </citation>
    <scope>NUCLEOTIDE SEQUENCE [LARGE SCALE GENOMIC DNA]</scope>
</reference>
<feature type="domain" description="Ig-like" evidence="6">
    <location>
        <begin position="2275"/>
        <end position="2363"/>
    </location>
</feature>
<dbReference type="FunFam" id="2.60.40.10:FF:000279">
    <property type="entry name" value="Hemicentin 1"/>
    <property type="match status" value="1"/>
</dbReference>
<feature type="compositionally biased region" description="Polar residues" evidence="4">
    <location>
        <begin position="4036"/>
        <end position="4053"/>
    </location>
</feature>
<feature type="domain" description="Ig-like" evidence="6">
    <location>
        <begin position="3003"/>
        <end position="3090"/>
    </location>
</feature>
<feature type="compositionally biased region" description="Basic and acidic residues" evidence="4">
    <location>
        <begin position="3610"/>
        <end position="3623"/>
    </location>
</feature>
<feature type="compositionally biased region" description="Polar residues" evidence="4">
    <location>
        <begin position="3791"/>
        <end position="3800"/>
    </location>
</feature>
<feature type="compositionally biased region" description="Polar residues" evidence="4">
    <location>
        <begin position="3812"/>
        <end position="3826"/>
    </location>
</feature>
<feature type="domain" description="Ig-like" evidence="6">
    <location>
        <begin position="1324"/>
        <end position="1418"/>
    </location>
</feature>
<feature type="domain" description="Ig-like" evidence="6">
    <location>
        <begin position="1228"/>
        <end position="1319"/>
    </location>
</feature>
<feature type="transmembrane region" description="Helical" evidence="5">
    <location>
        <begin position="234"/>
        <end position="261"/>
    </location>
</feature>
<feature type="compositionally biased region" description="Polar residues" evidence="4">
    <location>
        <begin position="3661"/>
        <end position="3671"/>
    </location>
</feature>
<feature type="domain" description="Ig-like" evidence="6">
    <location>
        <begin position="2643"/>
        <end position="2730"/>
    </location>
</feature>
<feature type="compositionally biased region" description="Polar residues" evidence="4">
    <location>
        <begin position="3625"/>
        <end position="3637"/>
    </location>
</feature>
<dbReference type="InterPro" id="IPR050958">
    <property type="entry name" value="Cell_Adh-Cytoskel_Orgn"/>
</dbReference>
<dbReference type="FunFam" id="2.60.40.10:FF:000708">
    <property type="entry name" value="Hemicentin 1"/>
    <property type="match status" value="1"/>
</dbReference>
<feature type="domain" description="Ig-like" evidence="6">
    <location>
        <begin position="670"/>
        <end position="758"/>
    </location>
</feature>
<dbReference type="GO" id="GO:0007156">
    <property type="term" value="P:homophilic cell adhesion via plasma membrane adhesion molecules"/>
    <property type="evidence" value="ECO:0007669"/>
    <property type="project" value="TreeGrafter"/>
</dbReference>
<feature type="compositionally biased region" description="Polar residues" evidence="4">
    <location>
        <begin position="3524"/>
        <end position="3539"/>
    </location>
</feature>
<keyword evidence="5" id="KW-0812">Transmembrane</keyword>
<feature type="transmembrane region" description="Helical" evidence="5">
    <location>
        <begin position="95"/>
        <end position="121"/>
    </location>
</feature>
<dbReference type="FunFam" id="2.60.40.10:FF:000186">
    <property type="entry name" value="Hemicentin 1"/>
    <property type="match status" value="5"/>
</dbReference>
<dbReference type="PROSITE" id="PS50835">
    <property type="entry name" value="IG_LIKE"/>
    <property type="match status" value="28"/>
</dbReference>
<feature type="compositionally biased region" description="Polar residues" evidence="4">
    <location>
        <begin position="3936"/>
        <end position="3945"/>
    </location>
</feature>
<feature type="transmembrane region" description="Helical" evidence="5">
    <location>
        <begin position="158"/>
        <end position="183"/>
    </location>
</feature>
<dbReference type="SUPFAM" id="SSF82895">
    <property type="entry name" value="TSP-1 type 1 repeat"/>
    <property type="match status" value="4"/>
</dbReference>
<dbReference type="CDD" id="cd00096">
    <property type="entry name" value="Ig"/>
    <property type="match status" value="5"/>
</dbReference>
<dbReference type="SMART" id="SM00409">
    <property type="entry name" value="IG"/>
    <property type="match status" value="28"/>
</dbReference>
<dbReference type="FunFam" id="2.20.100.10:FF:000001">
    <property type="entry name" value="semaphorin-5A isoform X1"/>
    <property type="match status" value="1"/>
</dbReference>
<feature type="transmembrane region" description="Helical" evidence="5">
    <location>
        <begin position="374"/>
        <end position="395"/>
    </location>
</feature>
<feature type="domain" description="Ig-like" evidence="6">
    <location>
        <begin position="2459"/>
        <end position="2547"/>
    </location>
</feature>
<evidence type="ECO:0000256" key="1">
    <source>
        <dbReference type="ARBA" id="ARBA00022737"/>
    </source>
</evidence>
<protein>
    <recommendedName>
        <fullName evidence="6">Ig-like domain-containing protein</fullName>
    </recommendedName>
</protein>
<feature type="domain" description="Ig-like" evidence="6">
    <location>
        <begin position="1618"/>
        <end position="1705"/>
    </location>
</feature>
<dbReference type="FunFam" id="2.60.40.10:FF:000032">
    <property type="entry name" value="palladin isoform X1"/>
    <property type="match status" value="1"/>
</dbReference>
<evidence type="ECO:0000256" key="4">
    <source>
        <dbReference type="SAM" id="MobiDB-lite"/>
    </source>
</evidence>
<feature type="region of interest" description="Disordered" evidence="4">
    <location>
        <begin position="3975"/>
        <end position="4098"/>
    </location>
</feature>
<dbReference type="GO" id="GO:0050808">
    <property type="term" value="P:synapse organization"/>
    <property type="evidence" value="ECO:0007669"/>
    <property type="project" value="TreeGrafter"/>
</dbReference>
<dbReference type="InterPro" id="IPR036383">
    <property type="entry name" value="TSP1_rpt_sf"/>
</dbReference>
<feature type="domain" description="Ig-like" evidence="6">
    <location>
        <begin position="2915"/>
        <end position="2996"/>
    </location>
</feature>
<dbReference type="SMART" id="SM00209">
    <property type="entry name" value="TSP1"/>
    <property type="match status" value="4"/>
</dbReference>
<feature type="compositionally biased region" description="Basic and acidic residues" evidence="4">
    <location>
        <begin position="3557"/>
        <end position="3572"/>
    </location>
</feature>
<dbReference type="PANTHER" id="PTHR45080:SF28">
    <property type="entry name" value="HEMICENTIN-2"/>
    <property type="match status" value="1"/>
</dbReference>
<dbReference type="Pfam" id="PF00090">
    <property type="entry name" value="TSP_1"/>
    <property type="match status" value="4"/>
</dbReference>
<feature type="domain" description="Ig-like" evidence="6">
    <location>
        <begin position="3095"/>
        <end position="3180"/>
    </location>
</feature>
<sequence>MCISDTLCLLTSTLCLLTSTLCLLTSTLCLLTSTLCRLTSTLCLLTSTLCLLTSTLCLLTSTLCHLTSTLCLLTSTLCRLTSTLCLLTSTLCHMTSTLCLLTSTLCLLTSTLCHLTSTLCLLTSTLCRLTSTLCLLTSTLCLLTSTLCHLTSTLCLLTSTLCLLTSTLCLMTSTLCLLTSTLCRLTSTLCRLTSTLCLLTSTLCLLTSTLCLLTSTLCLLTSTLCLLTSTLCRLTSTLCLLTSTLCLLTSTLCLLTSTLCLLTSTLCRLTSTLCLLTSTLCLLTSTLCHLTSTLCLLTSTLCLLTSTLCLMTSTLCLLTSTLCRLTSTLCLLTSTLCLLTSTLCLLTSTLCLLTSTLCLLTSTLCLLTSTLCRLTSTLCLLTSTLCLLTSTLCLLTSTLCRLTSTLCLLTSTLCLLTSTLCHLTSTLCLLTSTLCLLTSTLCLMTSTLCLLTSTLCRLTSTLCLLTSTLCLLTSTLCLLTSTLCRLTSTLCRLTSTLCRLTSTLCLLTSTLCRLTSTLCLLTSTLCFLTSTLCLLTSTLCRLTSTLCLLTSTLCLLTSTLCCLTSTLCLLTSTLCRLTSTLCRLTSTLCLLTSTLCRLTSTLCLLTSTLSITWYKDGRPVTGAAGVTVARRGQLLEIEQAQLSDAGEYKCVAVNLAGVAEMFHSLHVLVPPVISSRGGTVTVVVNEAVRLECEATGVPLPSLTWLQDGSPVASLSHGIQVESGGRLLSMSSAQVTDTGRYTCVAVNAGGEQQKHYDLRVFVPPNIKGEEVNATVMLGDPVELHCQSDAVPPPVLSWRKDGRPLFRKLGLTLSEDGSQLKVARAQLQDSGRYTCEATNVAGKTDKNYNLHVWVSPSIRGSEEVSALTVTEGGLISLVCESSGIPPPSLTWRRNGKELRSSARVKVLSGGRQLQISSANRTDSASYTCSASSASGTSAKEYSLQVYVRPYIQLSDGYSEDITVIKGGTLSLQCAPEGVPRPAVTWFKDGRPIAGHHGARVLNEGRLLQIKDAQVTDTGRYTCIAVNVAGQADSRQDVSVHVPPTILGEVQFPDNISVVLKNPVVLGCEGHGIPLPDITWLKDGQPITTSSSVRILSGGRSLRLMHSALEDSGRYTCIVSNTAGEERKDFDLNILVPPSIVDEGTVQDTKVKEKHNITLSCAATGNPVPEVRWQKDGQPLVPSMNHQIVSHGRFLHITGAQLVDTGRYSCHASNSAGDRSRHFNLNILVAPTIAQPGPEGSAEEVTVTLSSPTSLVCEVQSYPPALITWLKDGSPFESTRSVRVRPGGRTLQILHAKEEDAGRYTCVATNEAGETLKHYQVKVHVPPQINKNDLPGEGLFPKEVKIKVNSTLTLECAAQASPAPALQWFKDGQTLLADDHVSITASGRIVQIKHAQVSDTGRYTCVATNIAGEDEKDFDVNIQVPPHFHHGETSPLPGADGDVRDVILNNPVSLFCETNAVPPPTLTWYRDGRPLQSTSRVLVLPGGRVLQIPRARVEDSGRYTCVAVNEAGQDSIQYDVRVLIPPTIRDSDTEFPEEVTVLANKTTQLKCQVDGSPAPNVTWYKDSQRLSTDATHRVLSSGRILQVLTPQLADTGRYVCVAENVAGSTEKSFNLNVHLPPSFLGMNSETLTVVVNNFVSLSCEATGIPPPALSWLNEKGPVQAGSNAIITPGGRTLQILKAKVSDGGKYKCVAINPAGEAQKVIQLTVYVPPSIQGSRGNTPVVVNVLMDKDVALECESNAVPPPTLTWYKNGRVVTESPHVQIQARGQRLLIKGSEVSDTGQYVCKATNVAGQVDKNFHLNIYIPPSIDGQSEETFVETVGNPVTFACDATGIPPPRLTWLKNGHPIENSESFEMHIFSGGSKLQISRSQVSDSGTFTCVASNVEGRASKHYHLTIQVPPSIYGSEMPTEMGVLFNESIKLECQVQGNPSPTIQWLKDGHVIEESFSNYSLSISPDGSILTVDAADIAASGKYTCVATNSAGEEDRIYNLNVYVPPRIELSTEAAEEVVSVLDSSVNMACSATGSPPPQMNWLRNGLPLPVSAHIRLLSAGQMLRITRTQVSDGGTYTCVASNRAGVDNKHYNLQVHVPPSLDGAGSVEDLTAVRGNMASLRCVADGTPAPLMSWFKDGELLQSEGQLLLLNLNTTLQLSRVTVNHTGTYTCVANNSAGHTSRHFNLKVLEPPHIEGSGVLDEVSVVVNNVMELHCNASGIPTPSLTWLKDGRPLPQTNSLRLLSGGEVLRVSTAQLEDTGRYSCLANSPAGDDNKEFLVHVHVPPNIIGETTPQDTSVLLNRQITLECKSDAVPPPTLTWLKDGNPLQASPRVRVLSSGRYLQINMAELTDRAHYTCVASNVAGKTTRNFNLTVNVAPSIRQSPVALSVPIEQPVVLECVVEGVPPPRVTWRKHGAILSTNSPRYAIAEDGSLHIHSAQVTDTGRYLCMATNPAGTQRKRVDLQVHVPPSITEGHNNVTVTVNVQTTLSCEAAGIPKPTVSWRKNGRLINTDQNQNMYRLLSSGSLVVIAATVEDTAVYECVVSNEAGEDSRQVILSVHVPPSIADELTELVVMRLSSVIIPCTASGVPEPTIHWSRDGTRLSHEGQGYSLLPTGPIEIESVELSDAGRYKCTAQNAAGSTVRHVQLTVQELPVIQNHRVDLDVILNNPVTLPCSATGSPTPTISWQKEGISLPTAGGVYTVLPDGSLQISKSSVLDSGTYICVAQNSAGTALGKTKLIVQVPPVIRTVSQNYASPVDSSVMLPCLAEGTPAPVLSWRKDGQLLSESVGQRVLSSGSLQMAFLQPGDTGRYTCTAANAAGTASVDMELTVQIPPSIVRGRSEVSVVEGSQTQLVCVAEGVPQPILSWEKDGVPVSDSTGEYTVLPSGELLIDIAQASDGGSYTCVATNTVGQDTHTMSVAVHTHPVFTQLLGDVSLNKGERLLLACGATGVPAPRITWAFNNKIIPVVYNHISGHSELVIDRVSKHEAGTYTCTGENSVGVVKSVGFVYVKEPPIIDGDLNSNRIEPLGGNAILNCEVRGSPLPTIHWVKNGINIPINNRIRLLDNGSLAIYGTVAEDAGNYMCVATNDAGIMERSVTLTLQSVPSIVLEPVDTVLDAGASVVLNCQAEGEPVPMIEWSREGRPLLGNDRFSSLTNGSLHISGAQREDTAEYECVARNLLGSILVRVTLTVRVHGGYSEWSEWGPCSVSCGAGGQKRRRQCNNPTPANGGQDCTGLSSATRSCYGKPCSVDGSWSEWSAWEECSRTCGQGNRTRIRSCSDPPALHGGRPCEGRAAEVIMCSVRPCPVAGHWGPWLPWSPCSETCGKGMQSRVKLCNNPPPAFEGPQCEGSDTQTQACKERPCPVDGKWSSWVTWAACSVSCGGGTRQRTRLCASPAPLHSGRQCEGSDVQVDFCNSNPCPGGTQHRDSAQGLSTGTQHRDSAQGLSTGTQHRDSAQGHSTGTQHRDTAQGLSTGTQHRDTAQGQGLSRDSAQDTAQGLSTGTQHRDSAQPQGTQHRDSAQGPHSTGDQHRDSAQGLSTGTQHRGLSTGTQHRDSAQGPAQGLSTGTQHRDSAQGLRHRDSAQGHRHRDSAQGLSTGTQHRDSAQGLGTGDSAQGLSTGTQHRDTAQGTQHRDSAQGLSQAQGLSTGTQHRDSAQGHSTGLSTGTQHRDSAQGLSTGLSTGTQHRDSAQGHSTGDSAQGLSTGLSTGTQHRDHRLSTGTQHRDSAQGLSTGTQHREAQGLTGTQHRDSAQGLSTGTQHRDSAQGLSTGTQHRDSAQGLSTGTQHRDSAQGLSTGTQHRDSAQGLSTGTHTGTQHRDSHGLSRDSAQGDSAQGLSTGTQHRDSAQGLSTGTQHRDSAQGLSTGTQHRDSAQGLSTGTQHRDSAQDQGLSTGTHQTRDSAQGLSTGDSAQDSAQGLSTGTQHRDSAQATQHRDSAQGLSTGTQHRDSAQGLSTGTHTGTQHRDSAQGLSTGTAQGLSTGIRLRAQGLSTGLSTGSGTQHRDSAQGLSTQGLSTGDSAQGLSTGQHSTGTQHRDSAQGLSTGTQHRDSAQGLSTGDSAQGHRLSTGTQHRDSAQGLSTGTQHRDSAQGTQHRGLSTGTQHRDSAQGLSTGTT</sequence>
<dbReference type="InterPro" id="IPR036179">
    <property type="entry name" value="Ig-like_dom_sf"/>
</dbReference>
<feature type="domain" description="Ig-like" evidence="6">
    <location>
        <begin position="1710"/>
        <end position="1800"/>
    </location>
</feature>
<dbReference type="Proteomes" id="UP001497482">
    <property type="component" value="Chromosome 2"/>
</dbReference>
<feature type="domain" description="Ig-like" evidence="6">
    <location>
        <begin position="2552"/>
        <end position="2638"/>
    </location>
</feature>
<dbReference type="FunFam" id="2.60.40.10:FF:000699">
    <property type="entry name" value="Hemicentin 1"/>
    <property type="match status" value="1"/>
</dbReference>
<keyword evidence="1" id="KW-0677">Repeat</keyword>
<dbReference type="FunFam" id="2.60.40.10:FF:000675">
    <property type="entry name" value="Hemicentin 1"/>
    <property type="match status" value="1"/>
</dbReference>
<feature type="region of interest" description="Disordered" evidence="4">
    <location>
        <begin position="3413"/>
        <end position="3960"/>
    </location>
</feature>
<feature type="transmembrane region" description="Helical" evidence="5">
    <location>
        <begin position="514"/>
        <end position="535"/>
    </location>
</feature>
<feature type="domain" description="Ig-like" evidence="6">
    <location>
        <begin position="596"/>
        <end position="666"/>
    </location>
</feature>
<feature type="compositionally biased region" description="Polar residues" evidence="4">
    <location>
        <begin position="3678"/>
        <end position="3697"/>
    </location>
</feature>
<feature type="domain" description="Ig-like" evidence="6">
    <location>
        <begin position="763"/>
        <end position="849"/>
    </location>
</feature>
<feature type="compositionally biased region" description="Polar residues" evidence="4">
    <location>
        <begin position="3600"/>
        <end position="3609"/>
    </location>
</feature>
<keyword evidence="8" id="KW-1185">Reference proteome</keyword>
<dbReference type="PROSITE" id="PS50092">
    <property type="entry name" value="TSP1"/>
    <property type="match status" value="4"/>
</dbReference>
<feature type="transmembrane region" description="Helical" evidence="5">
    <location>
        <begin position="429"/>
        <end position="450"/>
    </location>
</feature>
<keyword evidence="5" id="KW-0472">Membrane</keyword>
<feature type="transmembrane region" description="Helical" evidence="5">
    <location>
        <begin position="329"/>
        <end position="362"/>
    </location>
</feature>
<feature type="domain" description="Ig-like" evidence="6">
    <location>
        <begin position="2733"/>
        <end position="2819"/>
    </location>
</feature>
<feature type="domain" description="Ig-like" evidence="6">
    <location>
        <begin position="1899"/>
        <end position="1990"/>
    </location>
</feature>
<feature type="domain" description="Ig-like" evidence="6">
    <location>
        <begin position="947"/>
        <end position="1036"/>
    </location>
</feature>
<feature type="compositionally biased region" description="Polar residues" evidence="4">
    <location>
        <begin position="3459"/>
        <end position="3503"/>
    </location>
</feature>
<feature type="domain" description="Ig-like" evidence="6">
    <location>
        <begin position="854"/>
        <end position="942"/>
    </location>
</feature>